<evidence type="ECO:0000313" key="1">
    <source>
        <dbReference type="EMBL" id="KAI5682746.1"/>
    </source>
</evidence>
<evidence type="ECO:0000313" key="2">
    <source>
        <dbReference type="Proteomes" id="UP001060085"/>
    </source>
</evidence>
<organism evidence="1 2">
    <name type="scientific">Catharanthus roseus</name>
    <name type="common">Madagascar periwinkle</name>
    <name type="synonym">Vinca rosea</name>
    <dbReference type="NCBI Taxonomy" id="4058"/>
    <lineage>
        <taxon>Eukaryota</taxon>
        <taxon>Viridiplantae</taxon>
        <taxon>Streptophyta</taxon>
        <taxon>Embryophyta</taxon>
        <taxon>Tracheophyta</taxon>
        <taxon>Spermatophyta</taxon>
        <taxon>Magnoliopsida</taxon>
        <taxon>eudicotyledons</taxon>
        <taxon>Gunneridae</taxon>
        <taxon>Pentapetalae</taxon>
        <taxon>asterids</taxon>
        <taxon>lamiids</taxon>
        <taxon>Gentianales</taxon>
        <taxon>Apocynaceae</taxon>
        <taxon>Rauvolfioideae</taxon>
        <taxon>Vinceae</taxon>
        <taxon>Catharanthinae</taxon>
        <taxon>Catharanthus</taxon>
    </lineage>
</organism>
<gene>
    <name evidence="1" type="ORF">M9H77_03974</name>
</gene>
<accession>A0ACC0CCS3</accession>
<dbReference type="Proteomes" id="UP001060085">
    <property type="component" value="Linkage Group LG01"/>
</dbReference>
<protein>
    <submittedName>
        <fullName evidence="1">Uncharacterized protein</fullName>
    </submittedName>
</protein>
<keyword evidence="2" id="KW-1185">Reference proteome</keyword>
<name>A0ACC0CCS3_CATRO</name>
<dbReference type="EMBL" id="CM044701">
    <property type="protein sequence ID" value="KAI5682746.1"/>
    <property type="molecule type" value="Genomic_DNA"/>
</dbReference>
<reference evidence="2" key="1">
    <citation type="journal article" date="2023" name="Nat. Plants">
        <title>Single-cell RNA sequencing provides a high-resolution roadmap for understanding the multicellular compartmentation of specialized metabolism.</title>
        <authorList>
            <person name="Sun S."/>
            <person name="Shen X."/>
            <person name="Li Y."/>
            <person name="Li Y."/>
            <person name="Wang S."/>
            <person name="Li R."/>
            <person name="Zhang H."/>
            <person name="Shen G."/>
            <person name="Guo B."/>
            <person name="Wei J."/>
            <person name="Xu J."/>
            <person name="St-Pierre B."/>
            <person name="Chen S."/>
            <person name="Sun C."/>
        </authorList>
    </citation>
    <scope>NUCLEOTIDE SEQUENCE [LARGE SCALE GENOMIC DNA]</scope>
</reference>
<comment type="caution">
    <text evidence="1">The sequence shown here is derived from an EMBL/GenBank/DDBJ whole genome shotgun (WGS) entry which is preliminary data.</text>
</comment>
<sequence>MEDEDKGRKSIKLKANEDGQTYSSNNEDEIDDDEDMALVMRKFKRFYKKGYNNGGKKPSFKKGGQNYDDLKKKMSDLTLCIEKFTNGKKILKSSFVLKDHLLTKVELDIIIPIPLLDKHVL</sequence>
<proteinExistence type="predicted"/>